<evidence type="ECO:0000256" key="1">
    <source>
        <dbReference type="ARBA" id="ARBA00006700"/>
    </source>
</evidence>
<reference evidence="5" key="1">
    <citation type="journal article" date="2015" name="ISME J.">
        <title>Aquifer environment selects for microbial species cohorts in sediment and groundwater.</title>
        <authorList>
            <person name="Hug L.A."/>
            <person name="Thomas B.C."/>
            <person name="Brown C.T."/>
            <person name="Frischkorn K.R."/>
            <person name="Williams K.H."/>
            <person name="Tringe S.G."/>
            <person name="Banfield J.F."/>
        </authorList>
    </citation>
    <scope>NUCLEOTIDE SEQUENCE</scope>
</reference>
<dbReference type="GO" id="GO:1990904">
    <property type="term" value="C:ribonucleoprotein complex"/>
    <property type="evidence" value="ECO:0007669"/>
    <property type="project" value="UniProtKB-KW"/>
</dbReference>
<dbReference type="GO" id="GO:0003735">
    <property type="term" value="F:structural constituent of ribosome"/>
    <property type="evidence" value="ECO:0007669"/>
    <property type="project" value="InterPro"/>
</dbReference>
<gene>
    <name evidence="5" type="primary">rplW</name>
</gene>
<dbReference type="SUPFAM" id="SSF54189">
    <property type="entry name" value="Ribosomal proteins S24e, L23 and L15e"/>
    <property type="match status" value="1"/>
</dbReference>
<evidence type="ECO:0000256" key="4">
    <source>
        <dbReference type="ARBA" id="ARBA00035481"/>
    </source>
</evidence>
<dbReference type="InterPro" id="IPR012677">
    <property type="entry name" value="Nucleotide-bd_a/b_plait_sf"/>
</dbReference>
<sequence length="124" mass="13372">MALFSKKKKEAATESKEIKVKETAAAKKTGTIAMGEFIISPRVTERTTDLAGAGVYVFNVTPKANKALIKKEIEALYKVIPTAVHIVNAPTKAVSFRGISGKRGGGKKAFVYVKKADRGKINFT</sequence>
<proteinExistence type="inferred from homology"/>
<dbReference type="Gene3D" id="3.30.70.330">
    <property type="match status" value="1"/>
</dbReference>
<protein>
    <recommendedName>
        <fullName evidence="4">50S ribosomal protein L23</fullName>
    </recommendedName>
</protein>
<dbReference type="AlphaFoldDB" id="A0A0H4TCW6"/>
<keyword evidence="2 5" id="KW-0689">Ribosomal protein</keyword>
<dbReference type="EMBL" id="KT007047">
    <property type="protein sequence ID" value="AKQ04735.1"/>
    <property type="molecule type" value="Genomic_DNA"/>
</dbReference>
<evidence type="ECO:0000256" key="2">
    <source>
        <dbReference type="ARBA" id="ARBA00022980"/>
    </source>
</evidence>
<dbReference type="Pfam" id="PF00276">
    <property type="entry name" value="Ribosomal_L23"/>
    <property type="match status" value="1"/>
</dbReference>
<dbReference type="GO" id="GO:0005840">
    <property type="term" value="C:ribosome"/>
    <property type="evidence" value="ECO:0007669"/>
    <property type="project" value="UniProtKB-KW"/>
</dbReference>
<keyword evidence="3" id="KW-0687">Ribonucleoprotein</keyword>
<organism evidence="5">
    <name type="scientific">uncultured Parcubacteria bacterium Rifle_16ft_4_minimus_7278</name>
    <dbReference type="NCBI Taxonomy" id="1665143"/>
    <lineage>
        <taxon>Bacteria</taxon>
        <taxon>Candidatus Parcubacteria</taxon>
        <taxon>environmental samples</taxon>
    </lineage>
</organism>
<dbReference type="InterPro" id="IPR012678">
    <property type="entry name" value="Ribosomal_uL23/eL15/eS24_sf"/>
</dbReference>
<dbReference type="GO" id="GO:0006412">
    <property type="term" value="P:translation"/>
    <property type="evidence" value="ECO:0007669"/>
    <property type="project" value="InterPro"/>
</dbReference>
<dbReference type="InterPro" id="IPR013025">
    <property type="entry name" value="Ribosomal_uL23-like"/>
</dbReference>
<comment type="similarity">
    <text evidence="1">Belongs to the universal ribosomal protein uL23 family.</text>
</comment>
<accession>A0A0H4TCW6</accession>
<evidence type="ECO:0000313" key="5">
    <source>
        <dbReference type="EMBL" id="AKQ04735.1"/>
    </source>
</evidence>
<name>A0A0H4TCW6_9BACT</name>
<evidence type="ECO:0000256" key="3">
    <source>
        <dbReference type="ARBA" id="ARBA00023274"/>
    </source>
</evidence>